<dbReference type="WBParaSite" id="SVE_0908700.1">
    <property type="protein sequence ID" value="SVE_0908700.1"/>
    <property type="gene ID" value="SVE_0908700"/>
</dbReference>
<accession>A0A0K0FJL2</accession>
<name>A0A0K0FJL2_STRVS</name>
<evidence type="ECO:0000313" key="1">
    <source>
        <dbReference type="Proteomes" id="UP000035680"/>
    </source>
</evidence>
<dbReference type="Proteomes" id="UP000035680">
    <property type="component" value="Unassembled WGS sequence"/>
</dbReference>
<dbReference type="AlphaFoldDB" id="A0A0K0FJL2"/>
<evidence type="ECO:0000313" key="2">
    <source>
        <dbReference type="WBParaSite" id="SVE_0908700.1"/>
    </source>
</evidence>
<proteinExistence type="predicted"/>
<protein>
    <submittedName>
        <fullName evidence="2">HEPN domain-containing protein</fullName>
    </submittedName>
</protein>
<reference evidence="1" key="1">
    <citation type="submission" date="2014-07" db="EMBL/GenBank/DDBJ databases">
        <authorList>
            <person name="Martin A.A"/>
            <person name="De Silva N."/>
        </authorList>
    </citation>
    <scope>NUCLEOTIDE SEQUENCE</scope>
</reference>
<sequence>MMTSKEPALNDEFFHIRLFLRYKYYYAMERFTSYWDHGIYEVAILHLMHALKAFEAEKSTINFMKGNCVELENMYNDLKFYIDKFLKLYNTEEEIEKKSLTCPNDCKFCYYKKILYDDENDADLENDFLQKDEIYDIPLLTVYNCAKQIKKINEEREEFPKQKVAYNENSIFKKFKNIFNK</sequence>
<organism evidence="1 2">
    <name type="scientific">Strongyloides venezuelensis</name>
    <name type="common">Threadworm</name>
    <dbReference type="NCBI Taxonomy" id="75913"/>
    <lineage>
        <taxon>Eukaryota</taxon>
        <taxon>Metazoa</taxon>
        <taxon>Ecdysozoa</taxon>
        <taxon>Nematoda</taxon>
        <taxon>Chromadorea</taxon>
        <taxon>Rhabditida</taxon>
        <taxon>Tylenchina</taxon>
        <taxon>Panagrolaimomorpha</taxon>
        <taxon>Strongyloidoidea</taxon>
        <taxon>Strongyloididae</taxon>
        <taxon>Strongyloides</taxon>
    </lineage>
</organism>
<reference evidence="2" key="2">
    <citation type="submission" date="2015-08" db="UniProtKB">
        <authorList>
            <consortium name="WormBaseParasite"/>
        </authorList>
    </citation>
    <scope>IDENTIFICATION</scope>
</reference>
<keyword evidence="1" id="KW-1185">Reference proteome</keyword>